<protein>
    <submittedName>
        <fullName evidence="2">Uncharacterized protein</fullName>
    </submittedName>
</protein>
<dbReference type="AlphaFoldDB" id="A0A1T4XL36"/>
<evidence type="ECO:0000256" key="1">
    <source>
        <dbReference type="SAM" id="MobiDB-lite"/>
    </source>
</evidence>
<dbReference type="OrthoDB" id="529831at2"/>
<name>A0A1T4XL36_9CLOT</name>
<organism evidence="2 3">
    <name type="scientific">Caloramator quimbayensis</name>
    <dbReference type="NCBI Taxonomy" id="1147123"/>
    <lineage>
        <taxon>Bacteria</taxon>
        <taxon>Bacillati</taxon>
        <taxon>Bacillota</taxon>
        <taxon>Clostridia</taxon>
        <taxon>Eubacteriales</taxon>
        <taxon>Clostridiaceae</taxon>
        <taxon>Caloramator</taxon>
    </lineage>
</organism>
<proteinExistence type="predicted"/>
<feature type="compositionally biased region" description="Low complexity" evidence="1">
    <location>
        <begin position="76"/>
        <end position="93"/>
    </location>
</feature>
<dbReference type="EMBL" id="FUYH01000010">
    <property type="protein sequence ID" value="SKA90214.1"/>
    <property type="molecule type" value="Genomic_DNA"/>
</dbReference>
<feature type="region of interest" description="Disordered" evidence="1">
    <location>
        <begin position="65"/>
        <end position="93"/>
    </location>
</feature>
<keyword evidence="3" id="KW-1185">Reference proteome</keyword>
<accession>A0A1T4XL36</accession>
<evidence type="ECO:0000313" key="2">
    <source>
        <dbReference type="EMBL" id="SKA90214.1"/>
    </source>
</evidence>
<gene>
    <name evidence="2" type="ORF">SAMN05443428_11054</name>
</gene>
<dbReference type="RefSeq" id="WP_078696586.1">
    <property type="nucleotide sequence ID" value="NZ_FUYH01000010.1"/>
</dbReference>
<dbReference type="Proteomes" id="UP000190105">
    <property type="component" value="Unassembled WGS sequence"/>
</dbReference>
<reference evidence="3" key="1">
    <citation type="submission" date="2017-02" db="EMBL/GenBank/DDBJ databases">
        <authorList>
            <person name="Varghese N."/>
            <person name="Submissions S."/>
        </authorList>
    </citation>
    <scope>NUCLEOTIDE SEQUENCE [LARGE SCALE GENOMIC DNA]</scope>
    <source>
        <strain evidence="3">USBA 833</strain>
    </source>
</reference>
<evidence type="ECO:0000313" key="3">
    <source>
        <dbReference type="Proteomes" id="UP000190105"/>
    </source>
</evidence>
<sequence length="260" mass="28414">MKKNLPILLGILFGLFLSTLSAYSFEEKSSSKTAAINNNSIKETVSEPVAMTRLTYTAKIAAENQTAAKESTSENKNVSAKAKSTVSKTKTSTTKVSSNKLKPVTKGEVLDWWKSARYTFRIGDVAKVTDIKTGKTFKIKRTMGSNHADCEALTSKDTQIIKSIWGGFTWDVRPVIISVRGRNLVASMSAMPHAGVDAAPAYKVVSNRSGGYSRGENLDVVKNNGMNGHFDVHFLNSTRHKDGKEDARHQAAIAWAAKRK</sequence>
<dbReference type="STRING" id="1147123.SAMN05443428_11054"/>